<accession>A0A1H3K7G8</accession>
<protein>
    <submittedName>
        <fullName evidence="1">Uncharacterized protein</fullName>
    </submittedName>
</protein>
<organism evidence="1 2">
    <name type="scientific">Evansella caseinilytica</name>
    <dbReference type="NCBI Taxonomy" id="1503961"/>
    <lineage>
        <taxon>Bacteria</taxon>
        <taxon>Bacillati</taxon>
        <taxon>Bacillota</taxon>
        <taxon>Bacilli</taxon>
        <taxon>Bacillales</taxon>
        <taxon>Bacillaceae</taxon>
        <taxon>Evansella</taxon>
    </lineage>
</organism>
<name>A0A1H3K7G8_9BACI</name>
<dbReference type="AlphaFoldDB" id="A0A1H3K7G8"/>
<keyword evidence="2" id="KW-1185">Reference proteome</keyword>
<evidence type="ECO:0000313" key="1">
    <source>
        <dbReference type="EMBL" id="SDY48131.1"/>
    </source>
</evidence>
<gene>
    <name evidence="1" type="ORF">SAMN05421736_10271</name>
</gene>
<dbReference type="Proteomes" id="UP000198935">
    <property type="component" value="Unassembled WGS sequence"/>
</dbReference>
<sequence length="49" mass="5517">MKIHAEMLSAYGISSLITENSPLLFSLIGVNCNFYLSYVLKQVMSTIFQ</sequence>
<dbReference type="EMBL" id="FNPI01000002">
    <property type="protein sequence ID" value="SDY48131.1"/>
    <property type="molecule type" value="Genomic_DNA"/>
</dbReference>
<reference evidence="2" key="1">
    <citation type="submission" date="2016-10" db="EMBL/GenBank/DDBJ databases">
        <authorList>
            <person name="Varghese N."/>
            <person name="Submissions S."/>
        </authorList>
    </citation>
    <scope>NUCLEOTIDE SEQUENCE [LARGE SCALE GENOMIC DNA]</scope>
    <source>
        <strain evidence="2">SP</strain>
    </source>
</reference>
<proteinExistence type="predicted"/>
<evidence type="ECO:0000313" key="2">
    <source>
        <dbReference type="Proteomes" id="UP000198935"/>
    </source>
</evidence>